<dbReference type="Proteomes" id="UP000484015">
    <property type="component" value="Unassembled WGS sequence"/>
</dbReference>
<keyword evidence="4" id="KW-1185">Reference proteome</keyword>
<dbReference type="OrthoDB" id="9088421at2"/>
<comment type="caution">
    <text evidence="3">The sequence shown here is derived from an EMBL/GenBank/DDBJ whole genome shotgun (WGS) entry which is preliminary data.</text>
</comment>
<feature type="signal peptide" evidence="1">
    <location>
        <begin position="1"/>
        <end position="24"/>
    </location>
</feature>
<dbReference type="PANTHER" id="PTHR14969">
    <property type="entry name" value="SPHINGOSINE-1-PHOSPHATE PHOSPHOHYDROLASE"/>
    <property type="match status" value="1"/>
</dbReference>
<name>A0A6L6PWQ9_9BURK</name>
<organism evidence="3 4">
    <name type="scientific">Pseudoduganella ginsengisoli</name>
    <dbReference type="NCBI Taxonomy" id="1462440"/>
    <lineage>
        <taxon>Bacteria</taxon>
        <taxon>Pseudomonadati</taxon>
        <taxon>Pseudomonadota</taxon>
        <taxon>Betaproteobacteria</taxon>
        <taxon>Burkholderiales</taxon>
        <taxon>Oxalobacteraceae</taxon>
        <taxon>Telluria group</taxon>
        <taxon>Pseudoduganella</taxon>
    </lineage>
</organism>
<gene>
    <name evidence="3" type="ORF">GM668_06190</name>
</gene>
<evidence type="ECO:0000313" key="3">
    <source>
        <dbReference type="EMBL" id="MTW01676.1"/>
    </source>
</evidence>
<protein>
    <submittedName>
        <fullName evidence="3">Phosphatase PAP2 family protein</fullName>
    </submittedName>
</protein>
<dbReference type="SUPFAM" id="SSF48317">
    <property type="entry name" value="Acid phosphatase/Vanadium-dependent haloperoxidase"/>
    <property type="match status" value="1"/>
</dbReference>
<dbReference type="AlphaFoldDB" id="A0A6L6PWQ9"/>
<sequence>MPMTFRPALAAAAMLACACHAAYAADFDRRLNEANAGPFWQHGNLVVNTAVASAVAGALWLGAEDRLGRTLWQSSEAWAVSAAVTEVLKVAAGRVRPTETQDPGKWFAGGRSFPSGHTTAAASVVTPLILEYKDDHPMVWLLAAIPAYEMVSRVKTHSHWQSDVIAGAAIGAATGYLEHQRGPWVVKALPRGVYVGFRKAF</sequence>
<evidence type="ECO:0000313" key="4">
    <source>
        <dbReference type="Proteomes" id="UP000484015"/>
    </source>
</evidence>
<evidence type="ECO:0000259" key="2">
    <source>
        <dbReference type="SMART" id="SM00014"/>
    </source>
</evidence>
<dbReference type="SMART" id="SM00014">
    <property type="entry name" value="acidPPc"/>
    <property type="match status" value="1"/>
</dbReference>
<feature type="chain" id="PRO_5026883116" evidence="1">
    <location>
        <begin position="25"/>
        <end position="201"/>
    </location>
</feature>
<dbReference type="InterPro" id="IPR036938">
    <property type="entry name" value="PAP2/HPO_sf"/>
</dbReference>
<dbReference type="PROSITE" id="PS51257">
    <property type="entry name" value="PROKAR_LIPOPROTEIN"/>
    <property type="match status" value="1"/>
</dbReference>
<dbReference type="InterPro" id="IPR000326">
    <property type="entry name" value="PAP2/HPO"/>
</dbReference>
<accession>A0A6L6PWQ9</accession>
<reference evidence="3 4" key="1">
    <citation type="submission" date="2019-11" db="EMBL/GenBank/DDBJ databases">
        <title>Type strains purchased from KCTC, JCM and DSMZ.</title>
        <authorList>
            <person name="Lu H."/>
        </authorList>
    </citation>
    <scope>NUCLEOTIDE SEQUENCE [LARGE SCALE GENOMIC DNA]</scope>
    <source>
        <strain evidence="3 4">KCTC 42409</strain>
    </source>
</reference>
<proteinExistence type="predicted"/>
<dbReference type="PANTHER" id="PTHR14969:SF13">
    <property type="entry name" value="AT30094P"/>
    <property type="match status" value="1"/>
</dbReference>
<dbReference type="Gene3D" id="1.20.144.10">
    <property type="entry name" value="Phosphatidic acid phosphatase type 2/haloperoxidase"/>
    <property type="match status" value="1"/>
</dbReference>
<dbReference type="EMBL" id="WNLA01000002">
    <property type="protein sequence ID" value="MTW01676.1"/>
    <property type="molecule type" value="Genomic_DNA"/>
</dbReference>
<keyword evidence="1" id="KW-0732">Signal</keyword>
<dbReference type="Pfam" id="PF01569">
    <property type="entry name" value="PAP2"/>
    <property type="match status" value="1"/>
</dbReference>
<feature type="domain" description="Phosphatidic acid phosphatase type 2/haloperoxidase" evidence="2">
    <location>
        <begin position="67"/>
        <end position="179"/>
    </location>
</feature>
<evidence type="ECO:0000256" key="1">
    <source>
        <dbReference type="SAM" id="SignalP"/>
    </source>
</evidence>